<protein>
    <submittedName>
        <fullName evidence="3">Uncharacterized protein</fullName>
    </submittedName>
</protein>
<dbReference type="AlphaFoldDB" id="A0A8J6M3X7"/>
<dbReference type="Proteomes" id="UP000602260">
    <property type="component" value="Unassembled WGS sequence"/>
</dbReference>
<feature type="chain" id="PRO_5035198004" evidence="2">
    <location>
        <begin position="25"/>
        <end position="379"/>
    </location>
</feature>
<keyword evidence="2" id="KW-0732">Signal</keyword>
<sequence length="379" mass="41443">MKKRITSLMLILVVAVSMTMGASATSYIPDDVTYQNLNGQQLAIKTYTLLPDQDPSDLYEDDFEYDGFLYSMSDIVKEEQRYQEENAHTEVVTVTTASKNLEDILAELKPTIEYDDGVSSGTLSLDHSTLKTEAAGYKRSSYTVTATKNYTGLDRNDSSYIDKTVEKNGRTLSLSNVTWSVESTALVGDELVPATYSAVATYSGSASSTVATGYITTAEYKGTVVSSGISSILYTVTYLGTKIEPTKAEPTFKGAVLVISIIGGTALLAALLFLVLTLRKNTTVYKATGKGNEYEKCGRLRLKTKDPELRIDRLKDIPEGMIAVEVDQAVAKKLFGQTIAIHCYDNTVEHTVGTVNGQYWFKVDIGTQEGEPDTEEEPV</sequence>
<dbReference type="EMBL" id="JACOPN010000003">
    <property type="protein sequence ID" value="MBC5716973.1"/>
    <property type="molecule type" value="Genomic_DNA"/>
</dbReference>
<feature type="transmembrane region" description="Helical" evidence="1">
    <location>
        <begin position="255"/>
        <end position="276"/>
    </location>
</feature>
<keyword evidence="1" id="KW-0812">Transmembrane</keyword>
<accession>A0A8J6M3X7</accession>
<organism evidence="3 4">
    <name type="scientific">Flintibacter faecis</name>
    <dbReference type="NCBI Taxonomy" id="2763047"/>
    <lineage>
        <taxon>Bacteria</taxon>
        <taxon>Bacillati</taxon>
        <taxon>Bacillota</taxon>
        <taxon>Clostridia</taxon>
        <taxon>Eubacteriales</taxon>
        <taxon>Flintibacter</taxon>
    </lineage>
</organism>
<evidence type="ECO:0000313" key="4">
    <source>
        <dbReference type="Proteomes" id="UP000602260"/>
    </source>
</evidence>
<proteinExistence type="predicted"/>
<reference evidence="3" key="1">
    <citation type="submission" date="2020-08" db="EMBL/GenBank/DDBJ databases">
        <title>Genome public.</title>
        <authorList>
            <person name="Liu C."/>
            <person name="Sun Q."/>
        </authorList>
    </citation>
    <scope>NUCLEOTIDE SEQUENCE</scope>
    <source>
        <strain evidence="3">BX5</strain>
    </source>
</reference>
<dbReference type="RefSeq" id="WP_186878285.1">
    <property type="nucleotide sequence ID" value="NZ_JACOPN010000003.1"/>
</dbReference>
<keyword evidence="1" id="KW-0472">Membrane</keyword>
<comment type="caution">
    <text evidence="3">The sequence shown here is derived from an EMBL/GenBank/DDBJ whole genome shotgun (WGS) entry which is preliminary data.</text>
</comment>
<evidence type="ECO:0000313" key="3">
    <source>
        <dbReference type="EMBL" id="MBC5716973.1"/>
    </source>
</evidence>
<keyword evidence="1" id="KW-1133">Transmembrane helix</keyword>
<keyword evidence="4" id="KW-1185">Reference proteome</keyword>
<name>A0A8J6M3X7_9FIRM</name>
<gene>
    <name evidence="3" type="ORF">H8S55_06540</name>
</gene>
<feature type="signal peptide" evidence="2">
    <location>
        <begin position="1"/>
        <end position="24"/>
    </location>
</feature>
<evidence type="ECO:0000256" key="2">
    <source>
        <dbReference type="SAM" id="SignalP"/>
    </source>
</evidence>
<evidence type="ECO:0000256" key="1">
    <source>
        <dbReference type="SAM" id="Phobius"/>
    </source>
</evidence>